<dbReference type="EMBL" id="OC916195">
    <property type="protein sequence ID" value="CAD7643470.1"/>
    <property type="molecule type" value="Genomic_DNA"/>
</dbReference>
<dbReference type="AlphaFoldDB" id="A0A7R9LKQ2"/>
<dbReference type="InterPro" id="IPR001251">
    <property type="entry name" value="CRAL-TRIO_dom"/>
</dbReference>
<dbReference type="InterPro" id="IPR036273">
    <property type="entry name" value="CRAL/TRIO_N_dom_sf"/>
</dbReference>
<dbReference type="SUPFAM" id="SSF46938">
    <property type="entry name" value="CRAL/TRIO N-terminal domain"/>
    <property type="match status" value="1"/>
</dbReference>
<dbReference type="GO" id="GO:0012505">
    <property type="term" value="C:endomembrane system"/>
    <property type="evidence" value="ECO:0007669"/>
    <property type="project" value="TreeGrafter"/>
</dbReference>
<protein>
    <recommendedName>
        <fullName evidence="1">CRAL-TRIO domain-containing protein</fullName>
    </recommendedName>
</protein>
<evidence type="ECO:0000313" key="2">
    <source>
        <dbReference type="EMBL" id="CAD7643470.1"/>
    </source>
</evidence>
<dbReference type="PROSITE" id="PS50191">
    <property type="entry name" value="CRAL_TRIO"/>
    <property type="match status" value="1"/>
</dbReference>
<name>A0A7R9LKQ2_9ACAR</name>
<gene>
    <name evidence="2" type="ORF">ONB1V03_LOCUS4151</name>
</gene>
<dbReference type="Proteomes" id="UP000728032">
    <property type="component" value="Unassembled WGS sequence"/>
</dbReference>
<sequence length="296" mass="34121">MGNKENNVPSGGQVANELVEQLRHKFLDSLARDGQDYDPRDVEIIRTDDYSIRRFLTSNNMNASQAYSQLQETMRWRKEFPVQRDYSQCGVEVFRTGAMFIFENDREGRPVLYARVRTHVKIQELERLVEEVIVTTFEKLDQIAGEKGFTVVMDVSGAGLSNVDMRAVKFMITVMRKYYPESLKCVLVVNLPIFLRTFMPIVRILLGSKYSEMLHTVSDAQDLFNYIHPDNVPKYLGGNNCHDFTQPPAECHYKTEELSHLYGLSPTVVRKAIQKFEPHINDAKKLLFKSIDLNAN</sequence>
<feature type="domain" description="CRAL-TRIO" evidence="1">
    <location>
        <begin position="87"/>
        <end position="244"/>
    </location>
</feature>
<dbReference type="SUPFAM" id="SSF52087">
    <property type="entry name" value="CRAL/TRIO domain"/>
    <property type="match status" value="1"/>
</dbReference>
<dbReference type="Pfam" id="PF00650">
    <property type="entry name" value="CRAL_TRIO"/>
    <property type="match status" value="1"/>
</dbReference>
<proteinExistence type="predicted"/>
<organism evidence="2">
    <name type="scientific">Oppiella nova</name>
    <dbReference type="NCBI Taxonomy" id="334625"/>
    <lineage>
        <taxon>Eukaryota</taxon>
        <taxon>Metazoa</taxon>
        <taxon>Ecdysozoa</taxon>
        <taxon>Arthropoda</taxon>
        <taxon>Chelicerata</taxon>
        <taxon>Arachnida</taxon>
        <taxon>Acari</taxon>
        <taxon>Acariformes</taxon>
        <taxon>Sarcoptiformes</taxon>
        <taxon>Oribatida</taxon>
        <taxon>Brachypylina</taxon>
        <taxon>Oppioidea</taxon>
        <taxon>Oppiidae</taxon>
        <taxon>Oppiella</taxon>
    </lineage>
</organism>
<dbReference type="InterPro" id="IPR053012">
    <property type="entry name" value="ER-organelle_contact"/>
</dbReference>
<dbReference type="Gene3D" id="3.40.525.10">
    <property type="entry name" value="CRAL-TRIO lipid binding domain"/>
    <property type="match status" value="1"/>
</dbReference>
<keyword evidence="3" id="KW-1185">Reference proteome</keyword>
<evidence type="ECO:0000313" key="3">
    <source>
        <dbReference type="Proteomes" id="UP000728032"/>
    </source>
</evidence>
<dbReference type="OrthoDB" id="6479701at2759"/>
<dbReference type="EMBL" id="CAJPVJ010001370">
    <property type="protein sequence ID" value="CAG2164600.1"/>
    <property type="molecule type" value="Genomic_DNA"/>
</dbReference>
<accession>A0A7R9LKQ2</accession>
<evidence type="ECO:0000259" key="1">
    <source>
        <dbReference type="PROSITE" id="PS50191"/>
    </source>
</evidence>
<dbReference type="PANTHER" id="PTHR46384">
    <property type="entry name" value="MOTILE SPERM DOMAIN-CONTAINING PROTEIN 2"/>
    <property type="match status" value="1"/>
</dbReference>
<dbReference type="SMART" id="SM00516">
    <property type="entry name" value="SEC14"/>
    <property type="match status" value="1"/>
</dbReference>
<dbReference type="CDD" id="cd00170">
    <property type="entry name" value="SEC14"/>
    <property type="match status" value="1"/>
</dbReference>
<reference evidence="2" key="1">
    <citation type="submission" date="2020-11" db="EMBL/GenBank/DDBJ databases">
        <authorList>
            <person name="Tran Van P."/>
        </authorList>
    </citation>
    <scope>NUCLEOTIDE SEQUENCE</scope>
</reference>
<dbReference type="GO" id="GO:0140284">
    <property type="term" value="C:endoplasmic reticulum-endosome membrane contact site"/>
    <property type="evidence" value="ECO:0007669"/>
    <property type="project" value="TreeGrafter"/>
</dbReference>
<dbReference type="PANTHER" id="PTHR46384:SF1">
    <property type="entry name" value="MOTILE SPERM DOMAIN-CONTAINING PROTEIN 2"/>
    <property type="match status" value="1"/>
</dbReference>
<dbReference type="InterPro" id="IPR036865">
    <property type="entry name" value="CRAL-TRIO_dom_sf"/>
</dbReference>